<keyword evidence="3" id="KW-1003">Cell membrane</keyword>
<evidence type="ECO:0000256" key="10">
    <source>
        <dbReference type="ARBA" id="ARBA00023033"/>
    </source>
</evidence>
<keyword evidence="5 12" id="KW-0812">Transmembrane</keyword>
<dbReference type="InterPro" id="IPR005804">
    <property type="entry name" value="FA_desaturase_dom"/>
</dbReference>
<keyword evidence="8" id="KW-0560">Oxidoreductase</keyword>
<dbReference type="PANTHER" id="PTHR38674">
    <property type="entry name" value="ALKANE 1-MONOOXYGENASE 1"/>
    <property type="match status" value="1"/>
</dbReference>
<dbReference type="AlphaFoldDB" id="A0A1H9ESI1"/>
<evidence type="ECO:0000256" key="4">
    <source>
        <dbReference type="ARBA" id="ARBA00022519"/>
    </source>
</evidence>
<feature type="transmembrane region" description="Helical" evidence="12">
    <location>
        <begin position="24"/>
        <end position="41"/>
    </location>
</feature>
<evidence type="ECO:0000313" key="14">
    <source>
        <dbReference type="EMBL" id="SEQ28575.1"/>
    </source>
</evidence>
<keyword evidence="9" id="KW-0408">Iron</keyword>
<keyword evidence="4" id="KW-0997">Cell inner membrane</keyword>
<keyword evidence="7 12" id="KW-1133">Transmembrane helix</keyword>
<dbReference type="PANTHER" id="PTHR38674:SF1">
    <property type="entry name" value="ALKANE 1-MONOOXYGENASE 1"/>
    <property type="match status" value="1"/>
</dbReference>
<dbReference type="GO" id="GO:0005886">
    <property type="term" value="C:plasma membrane"/>
    <property type="evidence" value="ECO:0007669"/>
    <property type="project" value="UniProtKB-SubCell"/>
</dbReference>
<evidence type="ECO:0000256" key="6">
    <source>
        <dbReference type="ARBA" id="ARBA00022723"/>
    </source>
</evidence>
<evidence type="ECO:0000256" key="9">
    <source>
        <dbReference type="ARBA" id="ARBA00023004"/>
    </source>
</evidence>
<dbReference type="CDD" id="cd03512">
    <property type="entry name" value="Alkane-hydroxylase"/>
    <property type="match status" value="1"/>
</dbReference>
<dbReference type="InterPro" id="IPR033885">
    <property type="entry name" value="AlkB/XylM"/>
</dbReference>
<accession>A0A1H9ESI1</accession>
<organism evidence="14 15">
    <name type="scientific">Thalassovita taeanensis</name>
    <dbReference type="NCBI Taxonomy" id="657014"/>
    <lineage>
        <taxon>Bacteria</taxon>
        <taxon>Pseudomonadati</taxon>
        <taxon>Pseudomonadota</taxon>
        <taxon>Alphaproteobacteria</taxon>
        <taxon>Rhodobacterales</taxon>
        <taxon>Roseobacteraceae</taxon>
        <taxon>Thalassovita</taxon>
    </lineage>
</organism>
<evidence type="ECO:0000256" key="8">
    <source>
        <dbReference type="ARBA" id="ARBA00023002"/>
    </source>
</evidence>
<dbReference type="OrthoDB" id="4759734at2"/>
<evidence type="ECO:0000256" key="7">
    <source>
        <dbReference type="ARBA" id="ARBA00022989"/>
    </source>
</evidence>
<dbReference type="GO" id="GO:0004497">
    <property type="term" value="F:monooxygenase activity"/>
    <property type="evidence" value="ECO:0007669"/>
    <property type="project" value="UniProtKB-KW"/>
</dbReference>
<evidence type="ECO:0000256" key="2">
    <source>
        <dbReference type="ARBA" id="ARBA00010823"/>
    </source>
</evidence>
<evidence type="ECO:0000313" key="15">
    <source>
        <dbReference type="Proteomes" id="UP000198634"/>
    </source>
</evidence>
<keyword evidence="15" id="KW-1185">Reference proteome</keyword>
<reference evidence="14 15" key="1">
    <citation type="submission" date="2016-10" db="EMBL/GenBank/DDBJ databases">
        <authorList>
            <person name="de Groot N.N."/>
        </authorList>
    </citation>
    <scope>NUCLEOTIDE SEQUENCE [LARGE SCALE GENOMIC DNA]</scope>
    <source>
        <strain evidence="14 15">DSM 22007</strain>
    </source>
</reference>
<evidence type="ECO:0000256" key="3">
    <source>
        <dbReference type="ARBA" id="ARBA00022475"/>
    </source>
</evidence>
<evidence type="ECO:0000256" key="5">
    <source>
        <dbReference type="ARBA" id="ARBA00022692"/>
    </source>
</evidence>
<proteinExistence type="inferred from homology"/>
<comment type="similarity">
    <text evidence="2">Belongs to the fatty acid desaturase type 1 family. AlkB subfamily.</text>
</comment>
<feature type="domain" description="Fatty acid desaturase" evidence="13">
    <location>
        <begin position="94"/>
        <end position="305"/>
    </location>
</feature>
<gene>
    <name evidence="14" type="ORF">SAMN04488092_105153</name>
</gene>
<evidence type="ECO:0000256" key="12">
    <source>
        <dbReference type="SAM" id="Phobius"/>
    </source>
</evidence>
<evidence type="ECO:0000259" key="13">
    <source>
        <dbReference type="Pfam" id="PF00487"/>
    </source>
</evidence>
<evidence type="ECO:0000256" key="11">
    <source>
        <dbReference type="ARBA" id="ARBA00023136"/>
    </source>
</evidence>
<keyword evidence="10 14" id="KW-0503">Monooxygenase</keyword>
<sequence>MLLFSLATLTPALLLALGSVWGGIWIGLAVLFITVFVFAMDRLGEKVVAQTASRAEFPSGDGLSVMLGLLHLPLLGLAVWSLSGASALSAWERIGLWVGYGLFFGQVAHPNAHELIHRSNRWLRGLGKMVYITLLIGHHASAHPKVHHIHVATDQDPSSARLGEGFWRFARRSWIGAFRAGWQAETRMRGRLSPPPPAWSHPYAGYIGGAVATLAAAFVLARAPGVIAVLAVATYAQLQMLLSDYVQHYGLRRPLREDGRPEPVGPQHSWNTPHWFSSAMMLNAPRHSDHHMHPTRPYPALQLEATMPILPHSLPVMAVIALWPGLWRRLMDPRTVAVMAPAAGGGKGG</sequence>
<protein>
    <submittedName>
        <fullName evidence="14">Alkane 1-monooxygenase</fullName>
    </submittedName>
</protein>
<dbReference type="EMBL" id="FOEP01000005">
    <property type="protein sequence ID" value="SEQ28575.1"/>
    <property type="molecule type" value="Genomic_DNA"/>
</dbReference>
<dbReference type="GO" id="GO:0006629">
    <property type="term" value="P:lipid metabolic process"/>
    <property type="evidence" value="ECO:0007669"/>
    <property type="project" value="InterPro"/>
</dbReference>
<comment type="subcellular location">
    <subcellularLocation>
        <location evidence="1">Cell inner membrane</location>
        <topology evidence="1">Multi-pass membrane protein</topology>
    </subcellularLocation>
</comment>
<name>A0A1H9ESI1_9RHOB</name>
<dbReference type="STRING" id="657014.SAMN04488092_105153"/>
<keyword evidence="6" id="KW-0479">Metal-binding</keyword>
<dbReference type="Pfam" id="PF00487">
    <property type="entry name" value="FA_desaturase"/>
    <property type="match status" value="1"/>
</dbReference>
<dbReference type="RefSeq" id="WP_090269612.1">
    <property type="nucleotide sequence ID" value="NZ_FOEP01000005.1"/>
</dbReference>
<dbReference type="GO" id="GO:0046872">
    <property type="term" value="F:metal ion binding"/>
    <property type="evidence" value="ECO:0007669"/>
    <property type="project" value="UniProtKB-KW"/>
</dbReference>
<dbReference type="Proteomes" id="UP000198634">
    <property type="component" value="Unassembled WGS sequence"/>
</dbReference>
<keyword evidence="11 12" id="KW-0472">Membrane</keyword>
<evidence type="ECO:0000256" key="1">
    <source>
        <dbReference type="ARBA" id="ARBA00004429"/>
    </source>
</evidence>